<reference evidence="3 4" key="1">
    <citation type="submission" date="2021-03" db="EMBL/GenBank/DDBJ databases">
        <title>Enterococcal diversity collection.</title>
        <authorList>
            <person name="Gilmore M.S."/>
            <person name="Schwartzman J."/>
            <person name="Van Tyne D."/>
            <person name="Martin M."/>
            <person name="Earl A.M."/>
            <person name="Manson A.L."/>
            <person name="Straub T."/>
            <person name="Salamzade R."/>
            <person name="Saavedra J."/>
            <person name="Lebreton F."/>
            <person name="Prichula J."/>
            <person name="Schaufler K."/>
            <person name="Gaca A."/>
            <person name="Sgardioli B."/>
            <person name="Wagenaar J."/>
            <person name="Strong T."/>
        </authorList>
    </citation>
    <scope>NUCLEOTIDE SEQUENCE [LARGE SCALE GENOMIC DNA]</scope>
    <source>
        <strain evidence="3 4">669A</strain>
    </source>
</reference>
<dbReference type="InterPro" id="IPR008254">
    <property type="entry name" value="Flavodoxin/NO_synth"/>
</dbReference>
<sequence>MKKFLRAILMILVATGLTACSNDTESEVADGSDSGAASTNVELSENVLVAYFTEPEETGTDALAGASRVVEEGEVVGSTQFLAQTISEETGGELFRIETVQEYPADHDELVDQGDQEQSEDARPELTAEIENLADYDTIFVGYPNWFSDLPMPMYTFFESHDFAGKTIIPFSTHGGSGLSGTIETIGDLQPEATVYGNALSISRSEVADSRHEVVDWVNGI</sequence>
<dbReference type="InterPro" id="IPR029039">
    <property type="entry name" value="Flavoprotein-like_sf"/>
</dbReference>
<dbReference type="PANTHER" id="PTHR39201">
    <property type="entry name" value="EXPORTED PROTEIN-RELATED"/>
    <property type="match status" value="1"/>
</dbReference>
<dbReference type="Gene3D" id="3.40.50.360">
    <property type="match status" value="1"/>
</dbReference>
<keyword evidence="1" id="KW-0732">Signal</keyword>
<evidence type="ECO:0000256" key="1">
    <source>
        <dbReference type="SAM" id="SignalP"/>
    </source>
</evidence>
<protein>
    <submittedName>
        <fullName evidence="3">Flavodoxin</fullName>
    </submittedName>
</protein>
<accession>A0ABS3LCQ9</accession>
<evidence type="ECO:0000313" key="3">
    <source>
        <dbReference type="EMBL" id="MBO1307421.1"/>
    </source>
</evidence>
<dbReference type="NCBIfam" id="NF005389">
    <property type="entry name" value="PRK06934.1"/>
    <property type="match status" value="1"/>
</dbReference>
<dbReference type="Proteomes" id="UP000664601">
    <property type="component" value="Unassembled WGS sequence"/>
</dbReference>
<dbReference type="SUPFAM" id="SSF52218">
    <property type="entry name" value="Flavoproteins"/>
    <property type="match status" value="1"/>
</dbReference>
<feature type="signal peptide" evidence="1">
    <location>
        <begin position="1"/>
        <end position="19"/>
    </location>
</feature>
<dbReference type="PROSITE" id="PS51257">
    <property type="entry name" value="PROKAR_LIPOPROTEIN"/>
    <property type="match status" value="1"/>
</dbReference>
<dbReference type="Pfam" id="PF12682">
    <property type="entry name" value="Flavodoxin_4"/>
    <property type="match status" value="1"/>
</dbReference>
<feature type="chain" id="PRO_5045442984" evidence="1">
    <location>
        <begin position="20"/>
        <end position="221"/>
    </location>
</feature>
<dbReference type="EMBL" id="JAFREM010000023">
    <property type="protein sequence ID" value="MBO1307421.1"/>
    <property type="molecule type" value="Genomic_DNA"/>
</dbReference>
<evidence type="ECO:0000259" key="2">
    <source>
        <dbReference type="Pfam" id="PF12682"/>
    </source>
</evidence>
<organism evidence="3 4">
    <name type="scientific">Candidatus Enterococcus moelleringii</name>
    <dbReference type="NCBI Taxonomy" id="2815325"/>
    <lineage>
        <taxon>Bacteria</taxon>
        <taxon>Bacillati</taxon>
        <taxon>Bacillota</taxon>
        <taxon>Bacilli</taxon>
        <taxon>Lactobacillales</taxon>
        <taxon>Enterococcaceae</taxon>
        <taxon>Enterococcus</taxon>
    </lineage>
</organism>
<proteinExistence type="predicted"/>
<gene>
    <name evidence="3" type="ORF">JZO70_14685</name>
</gene>
<keyword evidence="4" id="KW-1185">Reference proteome</keyword>
<comment type="caution">
    <text evidence="3">The sequence shown here is derived from an EMBL/GenBank/DDBJ whole genome shotgun (WGS) entry which is preliminary data.</text>
</comment>
<name>A0ABS3LCQ9_9ENTE</name>
<dbReference type="RefSeq" id="WP_207674410.1">
    <property type="nucleotide sequence ID" value="NZ_JAFREM010000023.1"/>
</dbReference>
<evidence type="ECO:0000313" key="4">
    <source>
        <dbReference type="Proteomes" id="UP000664601"/>
    </source>
</evidence>
<dbReference type="PANTHER" id="PTHR39201:SF1">
    <property type="entry name" value="FLAVODOXIN-LIKE DOMAIN-CONTAINING PROTEIN"/>
    <property type="match status" value="1"/>
</dbReference>
<feature type="domain" description="Flavodoxin-like" evidence="2">
    <location>
        <begin position="76"/>
        <end position="219"/>
    </location>
</feature>